<dbReference type="AlphaFoldDB" id="A0A0F8YXA7"/>
<feature type="domain" description="YopX protein" evidence="1">
    <location>
        <begin position="1"/>
        <end position="74"/>
    </location>
</feature>
<evidence type="ECO:0000313" key="2">
    <source>
        <dbReference type="EMBL" id="KKK58694.1"/>
    </source>
</evidence>
<gene>
    <name evidence="2" type="ORF">LCGC14_3041820</name>
</gene>
<reference evidence="2" key="1">
    <citation type="journal article" date="2015" name="Nature">
        <title>Complex archaea that bridge the gap between prokaryotes and eukaryotes.</title>
        <authorList>
            <person name="Spang A."/>
            <person name="Saw J.H."/>
            <person name="Jorgensen S.L."/>
            <person name="Zaremba-Niedzwiedzka K."/>
            <person name="Martijn J."/>
            <person name="Lind A.E."/>
            <person name="van Eijk R."/>
            <person name="Schleper C."/>
            <person name="Guy L."/>
            <person name="Ettema T.J."/>
        </authorList>
    </citation>
    <scope>NUCLEOTIDE SEQUENCE</scope>
</reference>
<sequence>GLKDKNGKEIWEGDIVRHTHGGDPETKTDLVVTFETGAFMAWYVEYPKNKTLAMSIYPYCEIIGNIHENPELLK</sequence>
<dbReference type="InterPro" id="IPR023385">
    <property type="entry name" value="YopX-like_C"/>
</dbReference>
<accession>A0A0F8YXA7</accession>
<dbReference type="SUPFAM" id="SSF159006">
    <property type="entry name" value="YopX-like"/>
    <property type="match status" value="1"/>
</dbReference>
<evidence type="ECO:0000259" key="1">
    <source>
        <dbReference type="Pfam" id="PF09643"/>
    </source>
</evidence>
<dbReference type="Gene3D" id="2.30.30.290">
    <property type="entry name" value="YopX-like domains"/>
    <property type="match status" value="1"/>
</dbReference>
<comment type="caution">
    <text evidence="2">The sequence shown here is derived from an EMBL/GenBank/DDBJ whole genome shotgun (WGS) entry which is preliminary data.</text>
</comment>
<dbReference type="Pfam" id="PF09643">
    <property type="entry name" value="YopX"/>
    <property type="match status" value="1"/>
</dbReference>
<feature type="non-terminal residue" evidence="2">
    <location>
        <position position="1"/>
    </location>
</feature>
<organism evidence="2">
    <name type="scientific">marine sediment metagenome</name>
    <dbReference type="NCBI Taxonomy" id="412755"/>
    <lineage>
        <taxon>unclassified sequences</taxon>
        <taxon>metagenomes</taxon>
        <taxon>ecological metagenomes</taxon>
    </lineage>
</organism>
<proteinExistence type="predicted"/>
<protein>
    <recommendedName>
        <fullName evidence="1">YopX protein domain-containing protein</fullName>
    </recommendedName>
</protein>
<dbReference type="EMBL" id="LAZR01063846">
    <property type="protein sequence ID" value="KKK58694.1"/>
    <property type="molecule type" value="Genomic_DNA"/>
</dbReference>
<dbReference type="InterPro" id="IPR019096">
    <property type="entry name" value="YopX_protein"/>
</dbReference>
<name>A0A0F8YXA7_9ZZZZ</name>